<accession>A0A9P6WCP9</accession>
<gene>
    <name evidence="2" type="ORF">C6P45_004815</name>
</gene>
<protein>
    <recommendedName>
        <fullName evidence="1">Cytidyltransferase-like domain-containing protein</fullName>
    </recommendedName>
</protein>
<dbReference type="PANTHER" id="PTHR31285:SF0">
    <property type="entry name" value="NICOTINAMIDE MONONUCLEOTIDE ADENYLYLTRANSFERASE"/>
    <property type="match status" value="1"/>
</dbReference>
<dbReference type="Gene3D" id="3.40.50.620">
    <property type="entry name" value="HUPs"/>
    <property type="match status" value="1"/>
</dbReference>
<name>A0A9P6WCP9_MAUEX</name>
<dbReference type="Pfam" id="PF01467">
    <property type="entry name" value="CTP_transf_like"/>
    <property type="match status" value="1"/>
</dbReference>
<dbReference type="InterPro" id="IPR004821">
    <property type="entry name" value="Cyt_trans-like"/>
</dbReference>
<evidence type="ECO:0000313" key="2">
    <source>
        <dbReference type="EMBL" id="KAG0668307.1"/>
    </source>
</evidence>
<dbReference type="GO" id="GO:0016887">
    <property type="term" value="F:ATP hydrolysis activity"/>
    <property type="evidence" value="ECO:0007669"/>
    <property type="project" value="TreeGrafter"/>
</dbReference>
<reference evidence="2 3" key="1">
    <citation type="submission" date="2020-11" db="EMBL/GenBank/DDBJ databases">
        <title>Kefir isolates.</title>
        <authorList>
            <person name="Marcisauskas S."/>
            <person name="Kim Y."/>
            <person name="Blasche S."/>
        </authorList>
    </citation>
    <scope>NUCLEOTIDE SEQUENCE [LARGE SCALE GENOMIC DNA]</scope>
    <source>
        <strain evidence="2 3">OG2</strain>
    </source>
</reference>
<keyword evidence="3" id="KW-1185">Reference proteome</keyword>
<proteinExistence type="predicted"/>
<feature type="domain" description="Cytidyltransferase-like" evidence="1">
    <location>
        <begin position="43"/>
        <end position="241"/>
    </location>
</feature>
<dbReference type="EMBL" id="PUHR01000071">
    <property type="protein sequence ID" value="KAG0668307.1"/>
    <property type="molecule type" value="Genomic_DNA"/>
</dbReference>
<comment type="caution">
    <text evidence="2">The sequence shown here is derived from an EMBL/GenBank/DDBJ whole genome shotgun (WGS) entry which is preliminary data.</text>
</comment>
<evidence type="ECO:0000259" key="1">
    <source>
        <dbReference type="Pfam" id="PF01467"/>
    </source>
</evidence>
<dbReference type="PANTHER" id="PTHR31285">
    <property type="entry name" value="NICOTINAMIDE MONONUCLEOTIDE ADENYLYLTRANSFERASE"/>
    <property type="match status" value="1"/>
</dbReference>
<dbReference type="SUPFAM" id="SSF52374">
    <property type="entry name" value="Nucleotidylyl transferase"/>
    <property type="match status" value="1"/>
</dbReference>
<organism evidence="2 3">
    <name type="scientific">Maudiozyma exigua</name>
    <name type="common">Yeast</name>
    <name type="synonym">Kazachstania exigua</name>
    <dbReference type="NCBI Taxonomy" id="34358"/>
    <lineage>
        <taxon>Eukaryota</taxon>
        <taxon>Fungi</taxon>
        <taxon>Dikarya</taxon>
        <taxon>Ascomycota</taxon>
        <taxon>Saccharomycotina</taxon>
        <taxon>Saccharomycetes</taxon>
        <taxon>Saccharomycetales</taxon>
        <taxon>Saccharomycetaceae</taxon>
        <taxon>Maudiozyma</taxon>
    </lineage>
</organism>
<dbReference type="GO" id="GO:0005737">
    <property type="term" value="C:cytoplasm"/>
    <property type="evidence" value="ECO:0007669"/>
    <property type="project" value="TreeGrafter"/>
</dbReference>
<dbReference type="AlphaFoldDB" id="A0A9P6WCP9"/>
<dbReference type="InterPro" id="IPR014729">
    <property type="entry name" value="Rossmann-like_a/b/a_fold"/>
</dbReference>
<dbReference type="GO" id="GO:0000309">
    <property type="term" value="F:nicotinamide-nucleotide adenylyltransferase activity"/>
    <property type="evidence" value="ECO:0007669"/>
    <property type="project" value="TreeGrafter"/>
</dbReference>
<sequence>MAGIISQRKLEEFRSDENSRFSIIYGPSKINSEQKESILLILDSSFNPPHYGHYTLIKRAIESYNTTSNVDISVLLLLSVKNADKGEKPAAFDKRLDMMELLSDHIQGEFPSLNPTVAVCKSAKFVDKSISVRNVLFEKGKIVYLLGFDTITRVLDPKYYVPQTLEEAMGDFMTHTRFFCLTRGEEDDKTDSQEFIKQMKYVDDISDGIYEPIIPRKWGSKIKIEVNNNSYCSISSSEIRRSLMQKDYASAKGKLPSNILEYIIESDKEAKSSIFI</sequence>
<dbReference type="OrthoDB" id="5591297at2759"/>
<dbReference type="GO" id="GO:0005634">
    <property type="term" value="C:nucleus"/>
    <property type="evidence" value="ECO:0007669"/>
    <property type="project" value="TreeGrafter"/>
</dbReference>
<dbReference type="Proteomes" id="UP000750334">
    <property type="component" value="Unassembled WGS sequence"/>
</dbReference>
<evidence type="ECO:0000313" key="3">
    <source>
        <dbReference type="Proteomes" id="UP000750334"/>
    </source>
</evidence>